<comment type="caution">
    <text evidence="2">The sequence shown here is derived from an EMBL/GenBank/DDBJ whole genome shotgun (WGS) entry which is preliminary data.</text>
</comment>
<evidence type="ECO:0008006" key="4">
    <source>
        <dbReference type="Google" id="ProtNLM"/>
    </source>
</evidence>
<evidence type="ECO:0000313" key="2">
    <source>
        <dbReference type="EMBL" id="MDI3320211.1"/>
    </source>
</evidence>
<protein>
    <recommendedName>
        <fullName evidence="4">6-phosphogluconate dehydrogenase</fullName>
    </recommendedName>
</protein>
<keyword evidence="1" id="KW-1133">Transmembrane helix</keyword>
<reference evidence="2 3" key="1">
    <citation type="submission" date="2023-05" db="EMBL/GenBank/DDBJ databases">
        <title>Genome sequence of Pinibacter sp. MAH-24.</title>
        <authorList>
            <person name="Huq M.A."/>
        </authorList>
    </citation>
    <scope>NUCLEOTIDE SEQUENCE [LARGE SCALE GENOMIC DNA]</scope>
    <source>
        <strain evidence="2 3">MAH-24</strain>
    </source>
</reference>
<evidence type="ECO:0000313" key="3">
    <source>
        <dbReference type="Proteomes" id="UP001226434"/>
    </source>
</evidence>
<keyword evidence="3" id="KW-1185">Reference proteome</keyword>
<dbReference type="RefSeq" id="WP_282334309.1">
    <property type="nucleotide sequence ID" value="NZ_JASBRG010000006.1"/>
</dbReference>
<dbReference type="Proteomes" id="UP001226434">
    <property type="component" value="Unassembled WGS sequence"/>
</dbReference>
<feature type="transmembrane region" description="Helical" evidence="1">
    <location>
        <begin position="6"/>
        <end position="26"/>
    </location>
</feature>
<keyword evidence="1" id="KW-0472">Membrane</keyword>
<gene>
    <name evidence="2" type="ORF">QJ048_10530</name>
</gene>
<evidence type="ECO:0000256" key="1">
    <source>
        <dbReference type="SAM" id="Phobius"/>
    </source>
</evidence>
<organism evidence="2 3">
    <name type="scientific">Pinibacter soli</name>
    <dbReference type="NCBI Taxonomy" id="3044211"/>
    <lineage>
        <taxon>Bacteria</taxon>
        <taxon>Pseudomonadati</taxon>
        <taxon>Bacteroidota</taxon>
        <taxon>Chitinophagia</taxon>
        <taxon>Chitinophagales</taxon>
        <taxon>Chitinophagaceae</taxon>
        <taxon>Pinibacter</taxon>
    </lineage>
</organism>
<sequence length="132" mass="15088">MRKFVTILVTVLVLGLGIFFFWRYYFVFGEGTKAGELNFFVKKGFVFKTYEGRLIQTGFRSAAPGNLQSNEFDFSVANERVAAQIMNNSGKFFELHYKEYLGSLPWRGNSEFIVDSIMKIEEVQPGRTGGIQ</sequence>
<name>A0ABT6RCT7_9BACT</name>
<dbReference type="EMBL" id="JASBRG010000006">
    <property type="protein sequence ID" value="MDI3320211.1"/>
    <property type="molecule type" value="Genomic_DNA"/>
</dbReference>
<proteinExistence type="predicted"/>
<accession>A0ABT6RCT7</accession>
<keyword evidence="1" id="KW-0812">Transmembrane</keyword>